<keyword evidence="2" id="KW-1185">Reference proteome</keyword>
<organism evidence="1 2">
    <name type="scientific">Pluteus cervinus</name>
    <dbReference type="NCBI Taxonomy" id="181527"/>
    <lineage>
        <taxon>Eukaryota</taxon>
        <taxon>Fungi</taxon>
        <taxon>Dikarya</taxon>
        <taxon>Basidiomycota</taxon>
        <taxon>Agaricomycotina</taxon>
        <taxon>Agaricomycetes</taxon>
        <taxon>Agaricomycetidae</taxon>
        <taxon>Agaricales</taxon>
        <taxon>Pluteineae</taxon>
        <taxon>Pluteaceae</taxon>
        <taxon>Pluteus</taxon>
    </lineage>
</organism>
<accession>A0ACD3A2K8</accession>
<dbReference type="Proteomes" id="UP000308600">
    <property type="component" value="Unassembled WGS sequence"/>
</dbReference>
<sequence length="314" mass="35396">MDHRQLQLKVDRHISRLRAACVYYAQNAVFMAERTEEYHEALQDELTCLFSAFGQYTVVTGKKPKVGKCLEHIIRITEPGLPPVGWLRIATEDANTLKDPLVDAESQIVPKYRNEWWLTLGGRGGVQPKLLDVKDQEEFEEQIAIANGRTKATWEFDTHIRSAAQRCKSEAEDAWARAQQRKKCCLYLRALLSLVEECDRDGQSVVEKWPSLTEQAERHVNYAYQERASAGMSGTVEAPAKHEGSPNLTALRVKEHIQTKKKRGSDSESTAITSGFSSNSLASRTGSEQEEDENQIRLEDDASYVDDDGGAMDY</sequence>
<evidence type="ECO:0000313" key="1">
    <source>
        <dbReference type="EMBL" id="TFK59889.1"/>
    </source>
</evidence>
<protein>
    <submittedName>
        <fullName evidence="1">Uncharacterized protein</fullName>
    </submittedName>
</protein>
<dbReference type="EMBL" id="ML208872">
    <property type="protein sequence ID" value="TFK59889.1"/>
    <property type="molecule type" value="Genomic_DNA"/>
</dbReference>
<proteinExistence type="predicted"/>
<gene>
    <name evidence="1" type="ORF">BDN72DRAFT_905453</name>
</gene>
<evidence type="ECO:0000313" key="2">
    <source>
        <dbReference type="Proteomes" id="UP000308600"/>
    </source>
</evidence>
<name>A0ACD3A2K8_9AGAR</name>
<reference evidence="1 2" key="1">
    <citation type="journal article" date="2019" name="Nat. Ecol. Evol.">
        <title>Megaphylogeny resolves global patterns of mushroom evolution.</title>
        <authorList>
            <person name="Varga T."/>
            <person name="Krizsan K."/>
            <person name="Foldi C."/>
            <person name="Dima B."/>
            <person name="Sanchez-Garcia M."/>
            <person name="Sanchez-Ramirez S."/>
            <person name="Szollosi G.J."/>
            <person name="Szarkandi J.G."/>
            <person name="Papp V."/>
            <person name="Albert L."/>
            <person name="Andreopoulos W."/>
            <person name="Angelini C."/>
            <person name="Antonin V."/>
            <person name="Barry K.W."/>
            <person name="Bougher N.L."/>
            <person name="Buchanan P."/>
            <person name="Buyck B."/>
            <person name="Bense V."/>
            <person name="Catcheside P."/>
            <person name="Chovatia M."/>
            <person name="Cooper J."/>
            <person name="Damon W."/>
            <person name="Desjardin D."/>
            <person name="Finy P."/>
            <person name="Geml J."/>
            <person name="Haridas S."/>
            <person name="Hughes K."/>
            <person name="Justo A."/>
            <person name="Karasinski D."/>
            <person name="Kautmanova I."/>
            <person name="Kiss B."/>
            <person name="Kocsube S."/>
            <person name="Kotiranta H."/>
            <person name="LaButti K.M."/>
            <person name="Lechner B.E."/>
            <person name="Liimatainen K."/>
            <person name="Lipzen A."/>
            <person name="Lukacs Z."/>
            <person name="Mihaltcheva S."/>
            <person name="Morgado L.N."/>
            <person name="Niskanen T."/>
            <person name="Noordeloos M.E."/>
            <person name="Ohm R.A."/>
            <person name="Ortiz-Santana B."/>
            <person name="Ovrebo C."/>
            <person name="Racz N."/>
            <person name="Riley R."/>
            <person name="Savchenko A."/>
            <person name="Shiryaev A."/>
            <person name="Soop K."/>
            <person name="Spirin V."/>
            <person name="Szebenyi C."/>
            <person name="Tomsovsky M."/>
            <person name="Tulloss R.E."/>
            <person name="Uehling J."/>
            <person name="Grigoriev I.V."/>
            <person name="Vagvolgyi C."/>
            <person name="Papp T."/>
            <person name="Martin F.M."/>
            <person name="Miettinen O."/>
            <person name="Hibbett D.S."/>
            <person name="Nagy L.G."/>
        </authorList>
    </citation>
    <scope>NUCLEOTIDE SEQUENCE [LARGE SCALE GENOMIC DNA]</scope>
    <source>
        <strain evidence="1 2">NL-1719</strain>
    </source>
</reference>